<dbReference type="PANTHER" id="PTHR48079">
    <property type="entry name" value="PROTEIN YEEZ"/>
    <property type="match status" value="1"/>
</dbReference>
<protein>
    <submittedName>
        <fullName evidence="3">Alpha/beta fold hydrolase</fullName>
    </submittedName>
</protein>
<dbReference type="Pfam" id="PF12697">
    <property type="entry name" value="Abhydrolase_6"/>
    <property type="match status" value="1"/>
</dbReference>
<accession>A0ABT4T196</accession>
<dbReference type="Pfam" id="PF01370">
    <property type="entry name" value="Epimerase"/>
    <property type="match status" value="1"/>
</dbReference>
<dbReference type="InterPro" id="IPR000073">
    <property type="entry name" value="AB_hydrolase_1"/>
</dbReference>
<dbReference type="EMBL" id="JAPNUD010000063">
    <property type="protein sequence ID" value="MDA0643277.1"/>
    <property type="molecule type" value="Genomic_DNA"/>
</dbReference>
<proteinExistence type="predicted"/>
<dbReference type="SUPFAM" id="SSF51735">
    <property type="entry name" value="NAD(P)-binding Rossmann-fold domains"/>
    <property type="match status" value="1"/>
</dbReference>
<evidence type="ECO:0000259" key="2">
    <source>
        <dbReference type="Pfam" id="PF12697"/>
    </source>
</evidence>
<sequence>MRPDSIVFGAAGFVGRALVEELLRRGHGVAAAVRGGGDRLASALAERDVPLDGLRVVTADITRPGLGLADDLADVRDVYNTAARFAFGLGVTEARAVNVTGALNVLDWAATLTYLRRVVHISGYRVSGGGAPDYRRLGAYEGSKREGDTAVRARAQERGIPLTIANPATVIGPGQFIGLASLVSDLWRGRLPAVPGGPEVFVPVVDLGYLAAFLADLPADERTEGNAYWVLDEETPHLPDLVKLIAAHLGVPAPERTIPVGLLRRLPRTITGAEPETLSFLSADRYDTASAQAVARRPMPPVGPALKRWADDLVATGFGTSAPPRGPYGFHRVAGSATWLTGEREHPSHVLLHGLPFDSASWSQMVERLDAPVLAADLPGLGRSSPADGPLEDWLAELLRTVGSRPTLVAHSLACGPAIRHAAAHPDGLSRLVLVAPAFLQAPAPWPRRSSLAVPVLRRMTSARLARALGVPESPATVSAAANLARPGHARRVVAAMRAARADLASTLSRVTVPVDIVVGSADPLVTPVDRPVTVIEGAGHYPQLTHPDDLVHALAGAGTPPRIGL</sequence>
<dbReference type="InterPro" id="IPR036291">
    <property type="entry name" value="NAD(P)-bd_dom_sf"/>
</dbReference>
<dbReference type="Gene3D" id="3.40.50.1820">
    <property type="entry name" value="alpha/beta hydrolase"/>
    <property type="match status" value="1"/>
</dbReference>
<name>A0ABT4T196_9ACTN</name>
<dbReference type="Gene3D" id="3.40.50.720">
    <property type="entry name" value="NAD(P)-binding Rossmann-like Domain"/>
    <property type="match status" value="1"/>
</dbReference>
<dbReference type="SUPFAM" id="SSF53474">
    <property type="entry name" value="alpha/beta-Hydrolases"/>
    <property type="match status" value="1"/>
</dbReference>
<evidence type="ECO:0000313" key="4">
    <source>
        <dbReference type="Proteomes" id="UP001212498"/>
    </source>
</evidence>
<dbReference type="RefSeq" id="WP_271277600.1">
    <property type="nucleotide sequence ID" value="NZ_BAABFD010000004.1"/>
</dbReference>
<dbReference type="GO" id="GO:0016787">
    <property type="term" value="F:hydrolase activity"/>
    <property type="evidence" value="ECO:0007669"/>
    <property type="project" value="UniProtKB-KW"/>
</dbReference>
<evidence type="ECO:0000313" key="3">
    <source>
        <dbReference type="EMBL" id="MDA0643277.1"/>
    </source>
</evidence>
<keyword evidence="4" id="KW-1185">Reference proteome</keyword>
<feature type="domain" description="NAD-dependent epimerase/dehydratase" evidence="1">
    <location>
        <begin position="6"/>
        <end position="176"/>
    </location>
</feature>
<keyword evidence="3" id="KW-0378">Hydrolase</keyword>
<feature type="domain" description="AB hydrolase-1" evidence="2">
    <location>
        <begin position="350"/>
        <end position="553"/>
    </location>
</feature>
<comment type="caution">
    <text evidence="3">The sequence shown here is derived from an EMBL/GenBank/DDBJ whole genome shotgun (WGS) entry which is preliminary data.</text>
</comment>
<organism evidence="3 4">
    <name type="scientific">Nonomuraea ferruginea</name>
    <dbReference type="NCBI Taxonomy" id="46174"/>
    <lineage>
        <taxon>Bacteria</taxon>
        <taxon>Bacillati</taxon>
        <taxon>Actinomycetota</taxon>
        <taxon>Actinomycetes</taxon>
        <taxon>Streptosporangiales</taxon>
        <taxon>Streptosporangiaceae</taxon>
        <taxon>Nonomuraea</taxon>
    </lineage>
</organism>
<dbReference type="Proteomes" id="UP001212498">
    <property type="component" value="Unassembled WGS sequence"/>
</dbReference>
<reference evidence="3 4" key="1">
    <citation type="submission" date="2022-11" db="EMBL/GenBank/DDBJ databases">
        <title>Nonomuraea corallina sp. nov., a new species of the genus Nonomuraea isolated from sea side sediment in Thai sea.</title>
        <authorList>
            <person name="Ngamcharungchit C."/>
            <person name="Matsumoto A."/>
            <person name="Suriyachadkun C."/>
            <person name="Panbangred W."/>
            <person name="Inahashi Y."/>
            <person name="Intra B."/>
        </authorList>
    </citation>
    <scope>NUCLEOTIDE SEQUENCE [LARGE SCALE GENOMIC DNA]</scope>
    <source>
        <strain evidence="3 4">DSM 43553</strain>
    </source>
</reference>
<gene>
    <name evidence="3" type="ORF">OUY24_21835</name>
</gene>
<dbReference type="PANTHER" id="PTHR48079:SF6">
    <property type="entry name" value="NAD(P)-BINDING DOMAIN-CONTAINING PROTEIN-RELATED"/>
    <property type="match status" value="1"/>
</dbReference>
<dbReference type="InterPro" id="IPR051783">
    <property type="entry name" value="NAD(P)-dependent_oxidoreduct"/>
</dbReference>
<dbReference type="InterPro" id="IPR029058">
    <property type="entry name" value="AB_hydrolase_fold"/>
</dbReference>
<dbReference type="InterPro" id="IPR001509">
    <property type="entry name" value="Epimerase_deHydtase"/>
</dbReference>
<evidence type="ECO:0000259" key="1">
    <source>
        <dbReference type="Pfam" id="PF01370"/>
    </source>
</evidence>